<dbReference type="Proteomes" id="UP000077069">
    <property type="component" value="Unassembled WGS sequence"/>
</dbReference>
<dbReference type="GeneID" id="28768984"/>
<sequence>MQTAIPLYNSDISSHFIRISVQSRLNLPFPGSHMKFSHLKSLSGLTTTSMQVAMIATGTPRDQAIDVTAFKSDIALNALFTDLGAALNKPAADIQQHTIDALSTPGVNTLINKLKVGYSTKSDAEAQDVLDMVFMAAVDARLKKAGEKGQSRTGDGKGRGVRTERRRARGARRRIVWWTV</sequence>
<dbReference type="EMBL" id="KV441548">
    <property type="protein sequence ID" value="OAG13167.1"/>
    <property type="molecule type" value="Genomic_DNA"/>
</dbReference>
<dbReference type="OrthoDB" id="10497131at2759"/>
<evidence type="ECO:0000256" key="1">
    <source>
        <dbReference type="SAM" id="MobiDB-lite"/>
    </source>
</evidence>
<organism evidence="2 3">
    <name type="scientific">Paraphaeosphaeria sporulosa</name>
    <dbReference type="NCBI Taxonomy" id="1460663"/>
    <lineage>
        <taxon>Eukaryota</taxon>
        <taxon>Fungi</taxon>
        <taxon>Dikarya</taxon>
        <taxon>Ascomycota</taxon>
        <taxon>Pezizomycotina</taxon>
        <taxon>Dothideomycetes</taxon>
        <taxon>Pleosporomycetidae</taxon>
        <taxon>Pleosporales</taxon>
        <taxon>Massarineae</taxon>
        <taxon>Didymosphaeriaceae</taxon>
        <taxon>Paraphaeosphaeria</taxon>
    </lineage>
</organism>
<accession>A0A177D1Q2</accession>
<evidence type="ECO:0000313" key="3">
    <source>
        <dbReference type="Proteomes" id="UP000077069"/>
    </source>
</evidence>
<keyword evidence="3" id="KW-1185">Reference proteome</keyword>
<dbReference type="RefSeq" id="XP_018043532.1">
    <property type="nucleotide sequence ID" value="XM_018185498.1"/>
</dbReference>
<gene>
    <name evidence="2" type="ORF">CC84DRAFT_184880</name>
</gene>
<dbReference type="InParanoid" id="A0A177D1Q2"/>
<protein>
    <submittedName>
        <fullName evidence="2">Uncharacterized protein</fullName>
    </submittedName>
</protein>
<feature type="region of interest" description="Disordered" evidence="1">
    <location>
        <begin position="145"/>
        <end position="167"/>
    </location>
</feature>
<reference evidence="2 3" key="1">
    <citation type="submission" date="2016-05" db="EMBL/GenBank/DDBJ databases">
        <title>Comparative analysis of secretome profiles of manganese(II)-oxidizing ascomycete fungi.</title>
        <authorList>
            <consortium name="DOE Joint Genome Institute"/>
            <person name="Zeiner C.A."/>
            <person name="Purvine S.O."/>
            <person name="Zink E.M."/>
            <person name="Wu S."/>
            <person name="Pasa-Tolic L."/>
            <person name="Chaput D.L."/>
            <person name="Haridas S."/>
            <person name="Grigoriev I.V."/>
            <person name="Santelli C.M."/>
            <person name="Hansel C.M."/>
        </authorList>
    </citation>
    <scope>NUCLEOTIDE SEQUENCE [LARGE SCALE GENOMIC DNA]</scope>
    <source>
        <strain evidence="2 3">AP3s5-JAC2a</strain>
    </source>
</reference>
<dbReference type="AlphaFoldDB" id="A0A177D1Q2"/>
<evidence type="ECO:0000313" key="2">
    <source>
        <dbReference type="EMBL" id="OAG13167.1"/>
    </source>
</evidence>
<feature type="compositionally biased region" description="Basic and acidic residues" evidence="1">
    <location>
        <begin position="145"/>
        <end position="163"/>
    </location>
</feature>
<proteinExistence type="predicted"/>
<name>A0A177D1Q2_9PLEO</name>